<proteinExistence type="predicted"/>
<evidence type="ECO:0000256" key="1">
    <source>
        <dbReference type="SAM" id="MobiDB-lite"/>
    </source>
</evidence>
<comment type="caution">
    <text evidence="2">The sequence shown here is derived from an EMBL/GenBank/DDBJ whole genome shotgun (WGS) entry which is preliminary data.</text>
</comment>
<protein>
    <submittedName>
        <fullName evidence="2">Uncharacterized protein</fullName>
    </submittedName>
</protein>
<dbReference type="Proteomes" id="UP001420932">
    <property type="component" value="Unassembled WGS sequence"/>
</dbReference>
<dbReference type="AlphaFoldDB" id="A0AAP0DYK6"/>
<accession>A0AAP0DYK6</accession>
<evidence type="ECO:0000313" key="2">
    <source>
        <dbReference type="EMBL" id="KAK9081693.1"/>
    </source>
</evidence>
<feature type="region of interest" description="Disordered" evidence="1">
    <location>
        <begin position="114"/>
        <end position="146"/>
    </location>
</feature>
<sequence>MVAAIVDRRVDKCDWQCYVSGGVGGGDRGDECVMNIDVRMKAAEKLLKNVTPPKIMCLRYKARLSPLPGSSWAYDHSNVFHGLHSLRTYLERVFARSRRWSCSRLVDRDVEAGLRQAPRHHNQSLGTHPTSPLESGQDGKHYGSGCRPLLLDNPNMSAKAQIESGHQCWAKTNTSRRVRYPKFEVLASTPKGDPSNVYPAGATLGPTRGYEDRHAGGYFVPRGTAYSSTLGPYNVTQMYGPSLTWLQPPSDF</sequence>
<organism evidence="2 3">
    <name type="scientific">Stephania yunnanensis</name>
    <dbReference type="NCBI Taxonomy" id="152371"/>
    <lineage>
        <taxon>Eukaryota</taxon>
        <taxon>Viridiplantae</taxon>
        <taxon>Streptophyta</taxon>
        <taxon>Embryophyta</taxon>
        <taxon>Tracheophyta</taxon>
        <taxon>Spermatophyta</taxon>
        <taxon>Magnoliopsida</taxon>
        <taxon>Ranunculales</taxon>
        <taxon>Menispermaceae</taxon>
        <taxon>Menispermoideae</taxon>
        <taxon>Cissampelideae</taxon>
        <taxon>Stephania</taxon>
    </lineage>
</organism>
<evidence type="ECO:0000313" key="3">
    <source>
        <dbReference type="Proteomes" id="UP001420932"/>
    </source>
</evidence>
<dbReference type="EMBL" id="JBBNAF010000048">
    <property type="protein sequence ID" value="KAK9081693.1"/>
    <property type="molecule type" value="Genomic_DNA"/>
</dbReference>
<name>A0AAP0DYK6_9MAGN</name>
<reference evidence="2 3" key="1">
    <citation type="submission" date="2024-01" db="EMBL/GenBank/DDBJ databases">
        <title>Genome assemblies of Stephania.</title>
        <authorList>
            <person name="Yang L."/>
        </authorList>
    </citation>
    <scope>NUCLEOTIDE SEQUENCE [LARGE SCALE GENOMIC DNA]</scope>
    <source>
        <strain evidence="2">YNDBR</strain>
        <tissue evidence="2">Leaf</tissue>
    </source>
</reference>
<gene>
    <name evidence="2" type="ORF">Syun_031799</name>
</gene>
<feature type="compositionally biased region" description="Polar residues" evidence="1">
    <location>
        <begin position="123"/>
        <end position="134"/>
    </location>
</feature>
<keyword evidence="3" id="KW-1185">Reference proteome</keyword>